<dbReference type="PROSITE" id="PS51192">
    <property type="entry name" value="HELICASE_ATP_BIND_1"/>
    <property type="match status" value="1"/>
</dbReference>
<feature type="domain" description="Helicase ATP-binding" evidence="1">
    <location>
        <begin position="120"/>
        <end position="256"/>
    </location>
</feature>
<dbReference type="GO" id="GO:0005524">
    <property type="term" value="F:ATP binding"/>
    <property type="evidence" value="ECO:0007669"/>
    <property type="project" value="InterPro"/>
</dbReference>
<dbReference type="PANTHER" id="PTHR33418">
    <property type="entry name" value="HELICASE-ASSOCIATED"/>
    <property type="match status" value="1"/>
</dbReference>
<gene>
    <name evidence="3" type="ORF">B5F32_09135</name>
</gene>
<dbReference type="AlphaFoldDB" id="A0A1Y4IS88"/>
<dbReference type="Gene3D" id="6.10.140.530">
    <property type="match status" value="4"/>
</dbReference>
<evidence type="ECO:0000313" key="4">
    <source>
        <dbReference type="Proteomes" id="UP000195950"/>
    </source>
</evidence>
<dbReference type="EMBL" id="NFJX01000006">
    <property type="protein sequence ID" value="OUP19722.1"/>
    <property type="molecule type" value="Genomic_DNA"/>
</dbReference>
<dbReference type="Proteomes" id="UP000195950">
    <property type="component" value="Unassembled WGS sequence"/>
</dbReference>
<keyword evidence="3" id="KW-0347">Helicase</keyword>
<keyword evidence="3" id="KW-0547">Nucleotide-binding</keyword>
<dbReference type="SUPFAM" id="SSF52540">
    <property type="entry name" value="P-loop containing nucleoside triphosphate hydrolases"/>
    <property type="match status" value="1"/>
</dbReference>
<dbReference type="InterPro" id="IPR027417">
    <property type="entry name" value="P-loop_NTPase"/>
</dbReference>
<dbReference type="Pfam" id="PF03457">
    <property type="entry name" value="HA"/>
    <property type="match status" value="4"/>
</dbReference>
<accession>A0A1Y4IS88</accession>
<dbReference type="Pfam" id="PF04851">
    <property type="entry name" value="ResIII"/>
    <property type="match status" value="2"/>
</dbReference>
<sequence length="754" mass="87493">MCPSLATRYRLLNFHVTESDGVLWIGFRPGGVHAIVKEVWNGLPLTRSDAERYYTELALLGKRYGNPYFRIVAHGGFLPEALSFELHGLTVSDESYIESLSSGKHVELYPHNEAAYRAVIKGFGQHRIGAVVQATGTGKSYLLARYIADHAEERILVLAPNITILNEIRKAVGFHAPHVCYRTFQSLIYRRENQVVIKTDHILIDEFHHFGAEIWGGALREVIENNPQAHVLGTSATPVRPEGMIDTVDLYFEGNLFYELTLPQAWYYHILPVPVLVQSAYGLDNELNRLQKKLDRSDCSKKRKEGVQKKIDLARVDFKEALGASEVIRRFLPANVRKLLVFCRDLSDLREMVPEVCGWLTRAGRTIVPFEIHHANNGRQNNLTLEAFRKESEQLHVLFSVNMLIEGLHVEGVDAVLFLRPTESYIVTLQQLGRCLEAGSGKKPIVLDFVNNLSGKSVYDLMAPHWERLSHVPFPKGFEGATSFLTTGFLSDIRLRIEEILAELEPWQIMYERLVEFHREENDWPSVTEGKLGLWCNTQRMAYKRGRLQEERYRLLESIGFEWNQLDSKWMKEFHALKNFFDMHGRWPRREDGTLATWSYTQRERRKKGCLSKERIRFLDGIGFIWNQDLHEEWMKNYEALKLFVNRHRRFPKSAEGNLGGWCCTQRKMRKQGKISPDRQVLLDQIGFVWSVEQVWQSNLERLRLFYSQQGRWPGCREGTLGRWCTVQRRDYRKGNMSTERLKQLEEIGFPLIV</sequence>
<dbReference type="InterPro" id="IPR006935">
    <property type="entry name" value="Helicase/UvrB_N"/>
</dbReference>
<dbReference type="SMART" id="SM00487">
    <property type="entry name" value="DEXDc"/>
    <property type="match status" value="1"/>
</dbReference>
<name>A0A1Y4IS88_PARDI</name>
<feature type="domain" description="Helicase C-terminal" evidence="2">
    <location>
        <begin position="331"/>
        <end position="501"/>
    </location>
</feature>
<proteinExistence type="predicted"/>
<dbReference type="GO" id="GO:0016787">
    <property type="term" value="F:hydrolase activity"/>
    <property type="evidence" value="ECO:0007669"/>
    <property type="project" value="InterPro"/>
</dbReference>
<dbReference type="Gene3D" id="3.40.50.300">
    <property type="entry name" value="P-loop containing nucleotide triphosphate hydrolases"/>
    <property type="match status" value="2"/>
</dbReference>
<dbReference type="InterPro" id="IPR001650">
    <property type="entry name" value="Helicase_C-like"/>
</dbReference>
<dbReference type="GO" id="GO:0004386">
    <property type="term" value="F:helicase activity"/>
    <property type="evidence" value="ECO:0007669"/>
    <property type="project" value="UniProtKB-KW"/>
</dbReference>
<keyword evidence="3" id="KW-0067">ATP-binding</keyword>
<dbReference type="InterPro" id="IPR005114">
    <property type="entry name" value="Helicase_assoc"/>
</dbReference>
<organism evidence="3 4">
    <name type="scientific">Parabacteroides distasonis</name>
    <dbReference type="NCBI Taxonomy" id="823"/>
    <lineage>
        <taxon>Bacteria</taxon>
        <taxon>Pseudomonadati</taxon>
        <taxon>Bacteroidota</taxon>
        <taxon>Bacteroidia</taxon>
        <taxon>Bacteroidales</taxon>
        <taxon>Tannerellaceae</taxon>
        <taxon>Parabacteroides</taxon>
    </lineage>
</organism>
<evidence type="ECO:0000259" key="1">
    <source>
        <dbReference type="PROSITE" id="PS51192"/>
    </source>
</evidence>
<dbReference type="InterPro" id="IPR014001">
    <property type="entry name" value="Helicase_ATP-bd"/>
</dbReference>
<evidence type="ECO:0000259" key="2">
    <source>
        <dbReference type="PROSITE" id="PS51194"/>
    </source>
</evidence>
<comment type="caution">
    <text evidence="3">The sequence shown here is derived from an EMBL/GenBank/DDBJ whole genome shotgun (WGS) entry which is preliminary data.</text>
</comment>
<dbReference type="PANTHER" id="PTHR33418:SF1">
    <property type="entry name" value="HELICASE-ASSOCIATED DOMAIN-CONTAINING PROTEIN"/>
    <property type="match status" value="1"/>
</dbReference>
<dbReference type="Pfam" id="PF00271">
    <property type="entry name" value="Helicase_C"/>
    <property type="match status" value="1"/>
</dbReference>
<evidence type="ECO:0000313" key="3">
    <source>
        <dbReference type="EMBL" id="OUP19722.1"/>
    </source>
</evidence>
<dbReference type="RefSeq" id="WP_087344205.1">
    <property type="nucleotide sequence ID" value="NZ_JAQMQD010000005.1"/>
</dbReference>
<keyword evidence="3" id="KW-0378">Hydrolase</keyword>
<dbReference type="GO" id="GO:0003677">
    <property type="term" value="F:DNA binding"/>
    <property type="evidence" value="ECO:0007669"/>
    <property type="project" value="InterPro"/>
</dbReference>
<reference evidence="4" key="1">
    <citation type="submission" date="2017-04" db="EMBL/GenBank/DDBJ databases">
        <title>Function of individual gut microbiota members based on whole genome sequencing of pure cultures obtained from chicken caecum.</title>
        <authorList>
            <person name="Medvecky M."/>
            <person name="Cejkova D."/>
            <person name="Polansky O."/>
            <person name="Karasova D."/>
            <person name="Kubasova T."/>
            <person name="Cizek A."/>
            <person name="Rychlik I."/>
        </authorList>
    </citation>
    <scope>NUCLEOTIDE SEQUENCE [LARGE SCALE GENOMIC DNA]</scope>
    <source>
        <strain evidence="4">An199</strain>
    </source>
</reference>
<protein>
    <submittedName>
        <fullName evidence="3">Helicase</fullName>
    </submittedName>
</protein>
<dbReference type="PROSITE" id="PS51194">
    <property type="entry name" value="HELICASE_CTER"/>
    <property type="match status" value="1"/>
</dbReference>